<gene>
    <name evidence="3" type="ORF">DIU31_031435</name>
    <name evidence="4" type="ORF">J3L21_29585</name>
</gene>
<accession>A0AAE6JKN9</accession>
<evidence type="ECO:0000259" key="2">
    <source>
        <dbReference type="PROSITE" id="PS50937"/>
    </source>
</evidence>
<dbReference type="GO" id="GO:0003700">
    <property type="term" value="F:DNA-binding transcription factor activity"/>
    <property type="evidence" value="ECO:0007669"/>
    <property type="project" value="InterPro"/>
</dbReference>
<name>A0AAE6JKN9_9SPHI</name>
<keyword evidence="6" id="KW-1185">Reference proteome</keyword>
<dbReference type="SUPFAM" id="SSF46955">
    <property type="entry name" value="Putative DNA-binding domain"/>
    <property type="match status" value="1"/>
</dbReference>
<proteinExistence type="predicted"/>
<protein>
    <submittedName>
        <fullName evidence="3">MerR family transcriptional regulator</fullName>
    </submittedName>
</protein>
<dbReference type="InterPro" id="IPR009061">
    <property type="entry name" value="DNA-bd_dom_put_sf"/>
</dbReference>
<dbReference type="PANTHER" id="PTHR30204">
    <property type="entry name" value="REDOX-CYCLING DRUG-SENSING TRANSCRIPTIONAL ACTIVATOR SOXR"/>
    <property type="match status" value="1"/>
</dbReference>
<dbReference type="Pfam" id="PF13411">
    <property type="entry name" value="MerR_1"/>
    <property type="match status" value="1"/>
</dbReference>
<sequence length="132" mass="15127">MLIGELVAKTGFSRDTIRFYEKQGLIIIDRKERRNNNYKEYSDAILQKLLVVKKLKGFGFTLNETLDYLELIDNNAASCASVTDKVNEKVKQIEQKITELLELRNSMINMVTTCINCCEPANPEDNCPIFTD</sequence>
<dbReference type="EMBL" id="CP071880">
    <property type="protein sequence ID" value="QTE49637.1"/>
    <property type="molecule type" value="Genomic_DNA"/>
</dbReference>
<dbReference type="InterPro" id="IPR000551">
    <property type="entry name" value="MerR-type_HTH_dom"/>
</dbReference>
<reference evidence="4 6" key="2">
    <citation type="submission" date="2021-03" db="EMBL/GenBank/DDBJ databases">
        <title>Mucilaginibacter strains isolated from gold and copper mining confer multi heavy-metal resistance.</title>
        <authorList>
            <person name="Li Y."/>
        </authorList>
    </citation>
    <scope>NUCLEOTIDE SEQUENCE [LARGE SCALE GENOMIC DNA]</scope>
    <source>
        <strain evidence="4 6">P2-4</strain>
    </source>
</reference>
<dbReference type="GO" id="GO:0003677">
    <property type="term" value="F:DNA binding"/>
    <property type="evidence" value="ECO:0007669"/>
    <property type="project" value="UniProtKB-KW"/>
</dbReference>
<dbReference type="SMART" id="SM00422">
    <property type="entry name" value="HTH_MERR"/>
    <property type="match status" value="1"/>
</dbReference>
<evidence type="ECO:0000313" key="4">
    <source>
        <dbReference type="EMBL" id="QTE49637.1"/>
    </source>
</evidence>
<dbReference type="RefSeq" id="WP_112653959.1">
    <property type="nucleotide sequence ID" value="NZ_CP043451.1"/>
</dbReference>
<feature type="domain" description="HTH merR-type" evidence="2">
    <location>
        <begin position="1"/>
        <end position="71"/>
    </location>
</feature>
<evidence type="ECO:0000313" key="6">
    <source>
        <dbReference type="Proteomes" id="UP000663940"/>
    </source>
</evidence>
<evidence type="ECO:0000256" key="1">
    <source>
        <dbReference type="ARBA" id="ARBA00023125"/>
    </source>
</evidence>
<dbReference type="Proteomes" id="UP000250557">
    <property type="component" value="Chromosome"/>
</dbReference>
<evidence type="ECO:0000313" key="5">
    <source>
        <dbReference type="Proteomes" id="UP000250557"/>
    </source>
</evidence>
<dbReference type="Proteomes" id="UP000663940">
    <property type="component" value="Chromosome"/>
</dbReference>
<reference evidence="3 5" key="1">
    <citation type="submission" date="2019-08" db="EMBL/GenBank/DDBJ databases">
        <title>Comparative genome analysis confer to the adaptation heavy metal polluted environment.</title>
        <authorList>
            <person name="Li Y."/>
        </authorList>
    </citation>
    <scope>NUCLEOTIDE SEQUENCE [LARGE SCALE GENOMIC DNA]</scope>
    <source>
        <strain evidence="3 5">P2</strain>
    </source>
</reference>
<dbReference type="PROSITE" id="PS50937">
    <property type="entry name" value="HTH_MERR_2"/>
    <property type="match status" value="1"/>
</dbReference>
<keyword evidence="1" id="KW-0238">DNA-binding</keyword>
<dbReference type="PANTHER" id="PTHR30204:SF92">
    <property type="entry name" value="HTH-TYPE TRANSCRIPTIONAL REGULATOR ZNTR"/>
    <property type="match status" value="1"/>
</dbReference>
<dbReference type="AlphaFoldDB" id="A0AAE6JKN9"/>
<dbReference type="EMBL" id="CP043451">
    <property type="protein sequence ID" value="QEM07794.1"/>
    <property type="molecule type" value="Genomic_DNA"/>
</dbReference>
<evidence type="ECO:0000313" key="3">
    <source>
        <dbReference type="EMBL" id="QEM07794.1"/>
    </source>
</evidence>
<dbReference type="InterPro" id="IPR047057">
    <property type="entry name" value="MerR_fam"/>
</dbReference>
<organism evidence="3 5">
    <name type="scientific">Mucilaginibacter rubeus</name>
    <dbReference type="NCBI Taxonomy" id="2027860"/>
    <lineage>
        <taxon>Bacteria</taxon>
        <taxon>Pseudomonadati</taxon>
        <taxon>Bacteroidota</taxon>
        <taxon>Sphingobacteriia</taxon>
        <taxon>Sphingobacteriales</taxon>
        <taxon>Sphingobacteriaceae</taxon>
        <taxon>Mucilaginibacter</taxon>
    </lineage>
</organism>
<dbReference type="Gene3D" id="1.10.1660.10">
    <property type="match status" value="1"/>
</dbReference>